<evidence type="ECO:0000259" key="7">
    <source>
        <dbReference type="Pfam" id="PF07980"/>
    </source>
</evidence>
<sequence length="507" mass="57802">MKTKRYIAFGMLAASITLATTSCSDSFLEVENPSGENLEEYYTTDAHINEALNAAYDPTHWPDWALGQYNALNIDAEIMGDDFWVGGSNKTDMQNWHMLSNYEANSSNTLSSLWTVDYSGIKRCNDLLKYLGWAEANLTAPNKASYEMQGRALRVYYYNNLWHYFGNIPFYLENLSSPYTAPQLSADEVYNNLITELESVIKSNVLPMRWDDVNCGRMSQAMCYMMYAEMVMYQKDTSRYATALQYMQEIINDKNEYGIMDDFASIWKNSGEWCKESIWEVNYEIGFSERSWSNPQGIGGTVLPTLISPNSWPGGEGWDAGANGWGFMPVRTETYNMFASNDKRRDATIWDCRGVEYTKRYQDTGFWLGKYRPYTENNATSGDKDLNYNNNLRVYRVAEAYLNAAELLLATGGDATKAKDYVNIIRRRAGIAELGAVTVDDVINERHLEFVGEGKRYFDLVRTGKAASVLVPDEYGYRTNSWTESKKYIPIAQAELDSDPALVQNNY</sequence>
<dbReference type="AlphaFoldDB" id="A0AA92TK30"/>
<accession>A0AA92TK30</accession>
<name>A0AA92TK30_9BACT</name>
<dbReference type="EMBL" id="QRVN01000029">
    <property type="protein sequence ID" value="RGS45794.1"/>
    <property type="molecule type" value="Genomic_DNA"/>
</dbReference>
<dbReference type="InterPro" id="IPR011990">
    <property type="entry name" value="TPR-like_helical_dom_sf"/>
</dbReference>
<dbReference type="Gene3D" id="1.25.40.390">
    <property type="match status" value="1"/>
</dbReference>
<dbReference type="PROSITE" id="PS51257">
    <property type="entry name" value="PROKAR_LIPOPROTEIN"/>
    <property type="match status" value="1"/>
</dbReference>
<proteinExistence type="inferred from homology"/>
<evidence type="ECO:0000256" key="5">
    <source>
        <dbReference type="ARBA" id="ARBA00023237"/>
    </source>
</evidence>
<feature type="chain" id="PRO_5041737893" evidence="6">
    <location>
        <begin position="20"/>
        <end position="507"/>
    </location>
</feature>
<keyword evidence="4" id="KW-0472">Membrane</keyword>
<dbReference type="Pfam" id="PF07980">
    <property type="entry name" value="SusD_RagB"/>
    <property type="match status" value="1"/>
</dbReference>
<keyword evidence="5" id="KW-0998">Cell outer membrane</keyword>
<comment type="subcellular location">
    <subcellularLocation>
        <location evidence="1">Cell outer membrane</location>
    </subcellularLocation>
</comment>
<comment type="caution">
    <text evidence="8">The sequence shown here is derived from an EMBL/GenBank/DDBJ whole genome shotgun (WGS) entry which is preliminary data.</text>
</comment>
<evidence type="ECO:0000256" key="6">
    <source>
        <dbReference type="SAM" id="SignalP"/>
    </source>
</evidence>
<evidence type="ECO:0000313" key="9">
    <source>
        <dbReference type="Proteomes" id="UP000286113"/>
    </source>
</evidence>
<dbReference type="GO" id="GO:0009279">
    <property type="term" value="C:cell outer membrane"/>
    <property type="evidence" value="ECO:0007669"/>
    <property type="project" value="UniProtKB-SubCell"/>
</dbReference>
<gene>
    <name evidence="8" type="ORF">DWX90_12470</name>
</gene>
<feature type="domain" description="RagB/SusD" evidence="7">
    <location>
        <begin position="359"/>
        <end position="506"/>
    </location>
</feature>
<evidence type="ECO:0000256" key="1">
    <source>
        <dbReference type="ARBA" id="ARBA00004442"/>
    </source>
</evidence>
<dbReference type="Proteomes" id="UP000286113">
    <property type="component" value="Unassembled WGS sequence"/>
</dbReference>
<keyword evidence="3 6" id="KW-0732">Signal</keyword>
<organism evidence="8 9">
    <name type="scientific">Segatella copri</name>
    <dbReference type="NCBI Taxonomy" id="165179"/>
    <lineage>
        <taxon>Bacteria</taxon>
        <taxon>Pseudomonadati</taxon>
        <taxon>Bacteroidota</taxon>
        <taxon>Bacteroidia</taxon>
        <taxon>Bacteroidales</taxon>
        <taxon>Prevotellaceae</taxon>
        <taxon>Segatella</taxon>
    </lineage>
</organism>
<reference evidence="8 9" key="1">
    <citation type="submission" date="2018-08" db="EMBL/GenBank/DDBJ databases">
        <title>A genome reference for cultivated species of the human gut microbiota.</title>
        <authorList>
            <person name="Zou Y."/>
            <person name="Xue W."/>
            <person name="Luo G."/>
        </authorList>
    </citation>
    <scope>NUCLEOTIDE SEQUENCE [LARGE SCALE GENOMIC DNA]</scope>
    <source>
        <strain evidence="8 9">AF22-1</strain>
    </source>
</reference>
<comment type="similarity">
    <text evidence="2">Belongs to the SusD family.</text>
</comment>
<dbReference type="InterPro" id="IPR012944">
    <property type="entry name" value="SusD_RagB_dom"/>
</dbReference>
<dbReference type="SUPFAM" id="SSF48452">
    <property type="entry name" value="TPR-like"/>
    <property type="match status" value="1"/>
</dbReference>
<evidence type="ECO:0000313" key="8">
    <source>
        <dbReference type="EMBL" id="RGS45794.1"/>
    </source>
</evidence>
<evidence type="ECO:0000256" key="2">
    <source>
        <dbReference type="ARBA" id="ARBA00006275"/>
    </source>
</evidence>
<feature type="signal peptide" evidence="6">
    <location>
        <begin position="1"/>
        <end position="19"/>
    </location>
</feature>
<protein>
    <submittedName>
        <fullName evidence="8">RagB/SusD family nutrient uptake outer membrane protein</fullName>
    </submittedName>
</protein>
<evidence type="ECO:0000256" key="3">
    <source>
        <dbReference type="ARBA" id="ARBA00022729"/>
    </source>
</evidence>
<evidence type="ECO:0000256" key="4">
    <source>
        <dbReference type="ARBA" id="ARBA00023136"/>
    </source>
</evidence>